<keyword evidence="2 5" id="KW-0645">Protease</keyword>
<name>V6S5T2_9FLAO</name>
<evidence type="ECO:0000256" key="7">
    <source>
        <dbReference type="SAM" id="SignalP"/>
    </source>
</evidence>
<reference evidence="9 10" key="1">
    <citation type="journal article" date="2015" name="Stand. Genomic Sci.">
        <title>Genomic Encyclopedia of Bacterial and Archaeal Type Strains, Phase III: the genomes of soil and plant-associated and newly described type strains.</title>
        <authorList>
            <person name="Whitman W.B."/>
            <person name="Woyke T."/>
            <person name="Klenk H.P."/>
            <person name="Zhou Y."/>
            <person name="Lilburn T.G."/>
            <person name="Beck B.J."/>
            <person name="De Vos P."/>
            <person name="Vandamme P."/>
            <person name="Eisen J.A."/>
            <person name="Garrity G."/>
            <person name="Hugenholtz P."/>
            <person name="Kyrpides N.C."/>
        </authorList>
    </citation>
    <scope>NUCLEOTIDE SEQUENCE [LARGE SCALE GENOMIC DNA]</scope>
    <source>
        <strain evidence="9 10">CGMCC 1.7270</strain>
    </source>
</reference>
<dbReference type="InterPro" id="IPR023828">
    <property type="entry name" value="Peptidase_S8_Ser-AS"/>
</dbReference>
<dbReference type="PIRSF" id="PIRSF037892">
    <property type="entry name" value="Subtilisin_rel_SRU_0565"/>
    <property type="match status" value="1"/>
</dbReference>
<dbReference type="CDD" id="cd07483">
    <property type="entry name" value="Peptidases_S8_Subtilisin_Novo-like"/>
    <property type="match status" value="1"/>
</dbReference>
<evidence type="ECO:0000256" key="1">
    <source>
        <dbReference type="ARBA" id="ARBA00011073"/>
    </source>
</evidence>
<keyword evidence="7" id="KW-0732">Signal</keyword>
<organism evidence="9 10">
    <name type="scientific">Flavobacterium cauense R2A-7</name>
    <dbReference type="NCBI Taxonomy" id="1341154"/>
    <lineage>
        <taxon>Bacteria</taxon>
        <taxon>Pseudomonadati</taxon>
        <taxon>Bacteroidota</taxon>
        <taxon>Flavobacteriia</taxon>
        <taxon>Flavobacteriales</taxon>
        <taxon>Flavobacteriaceae</taxon>
        <taxon>Flavobacterium</taxon>
    </lineage>
</organism>
<dbReference type="InterPro" id="IPR051048">
    <property type="entry name" value="Peptidase_S8/S53_subtilisin"/>
</dbReference>
<evidence type="ECO:0000256" key="6">
    <source>
        <dbReference type="RuleBase" id="RU003355"/>
    </source>
</evidence>
<feature type="active site" description="Charge relay system" evidence="5">
    <location>
        <position position="288"/>
    </location>
</feature>
<dbReference type="InterPro" id="IPR015500">
    <property type="entry name" value="Peptidase_S8_subtilisin-rel"/>
</dbReference>
<dbReference type="InterPro" id="IPR036852">
    <property type="entry name" value="Peptidase_S8/S53_dom_sf"/>
</dbReference>
<dbReference type="GO" id="GO:0004252">
    <property type="term" value="F:serine-type endopeptidase activity"/>
    <property type="evidence" value="ECO:0007669"/>
    <property type="project" value="UniProtKB-UniRule"/>
</dbReference>
<feature type="active site" description="Charge relay system" evidence="5">
    <location>
        <position position="459"/>
    </location>
</feature>
<keyword evidence="3 5" id="KW-0378">Hydrolase</keyword>
<dbReference type="PANTHER" id="PTHR43399:SF4">
    <property type="entry name" value="CELL WALL-ASSOCIATED PROTEASE"/>
    <property type="match status" value="1"/>
</dbReference>
<feature type="chain" id="PRO_5030178822" evidence="7">
    <location>
        <begin position="19"/>
        <end position="535"/>
    </location>
</feature>
<feature type="signal peptide" evidence="7">
    <location>
        <begin position="1"/>
        <end position="18"/>
    </location>
</feature>
<dbReference type="PROSITE" id="PS00138">
    <property type="entry name" value="SUBTILASE_SER"/>
    <property type="match status" value="1"/>
</dbReference>
<dbReference type="InterPro" id="IPR034080">
    <property type="entry name" value="Protease_P7-like_dom"/>
</dbReference>
<evidence type="ECO:0000256" key="3">
    <source>
        <dbReference type="ARBA" id="ARBA00022801"/>
    </source>
</evidence>
<dbReference type="InterPro" id="IPR000209">
    <property type="entry name" value="Peptidase_S8/S53_dom"/>
</dbReference>
<proteinExistence type="inferred from homology"/>
<sequence length="535" mass="58816">MTMTILKSYYLFAGLALALASCGSTQNMVTTPAENIDKMPMKVGKIAENDLKRWSHLDLGKDTIPGMSVDKAYTQLLKGKKGTKVIVGVVDSGIDIDHEDLKPAIWTNPKEIAGNGKDDDNNGYIDDIHGWNFLGDAEHENMEYVRILKKGDDGSETYRRAKAEHEKDMQEAMQGKQQVDFILAGDKAIADHLKKKNYTLDDVKKIETTDPALMQYKGMMMQILAQTSKEEFDKEIEEFKDYVYGQINYHLNLQFDGRKVVGDNPDNLNDKKYGNNNVIGPEKKGAKHGTHVAGIIAQTRNNNKGGDGVASNNVYIMAVRAVPDGDEYDKDIALGIRYAVDNGAKVINGSFGKYYSVHRDWVHDAIKYAASKDVLVIFAAGNESYDLDTMNKYPTDSYDGQPEISNNVLIIGATAPSYGSEMVAGFSNYGKNSVDIFAPGEKIYATTPSNTYQYLQGTSMASPNVAGVAALIRSYYPSLTAAQVKQIIMESGTTLTQKITVGEAKEVKPFNEVSKSGKIVNAYNALLMAGKMAKK</sequence>
<dbReference type="AlphaFoldDB" id="V6S5T2"/>
<accession>V6S5T2</accession>
<keyword evidence="4 5" id="KW-0720">Serine protease</keyword>
<dbReference type="EMBL" id="VLKQ01000004">
    <property type="protein sequence ID" value="TWI13278.1"/>
    <property type="molecule type" value="Genomic_DNA"/>
</dbReference>
<dbReference type="STRING" id="1341154.FCR2A7T_05300"/>
<dbReference type="Gene3D" id="3.40.50.200">
    <property type="entry name" value="Peptidase S8/S53 domain"/>
    <property type="match status" value="2"/>
</dbReference>
<dbReference type="PROSITE" id="PS00136">
    <property type="entry name" value="SUBTILASE_ASP"/>
    <property type="match status" value="1"/>
</dbReference>
<dbReference type="InterPro" id="IPR023827">
    <property type="entry name" value="Peptidase_S8_Asp-AS"/>
</dbReference>
<protein>
    <submittedName>
        <fullName evidence="9">Subtilase family protein</fullName>
    </submittedName>
</protein>
<dbReference type="Proteomes" id="UP000319848">
    <property type="component" value="Unassembled WGS sequence"/>
</dbReference>
<dbReference type="SUPFAM" id="SSF52743">
    <property type="entry name" value="Subtilisin-like"/>
    <property type="match status" value="1"/>
</dbReference>
<dbReference type="PANTHER" id="PTHR43399">
    <property type="entry name" value="SUBTILISIN-RELATED"/>
    <property type="match status" value="1"/>
</dbReference>
<dbReference type="Pfam" id="PF00082">
    <property type="entry name" value="Peptidase_S8"/>
    <property type="match status" value="1"/>
</dbReference>
<evidence type="ECO:0000259" key="8">
    <source>
        <dbReference type="Pfam" id="PF00082"/>
    </source>
</evidence>
<comment type="similarity">
    <text evidence="1 5 6">Belongs to the peptidase S8 family.</text>
</comment>
<keyword evidence="10" id="KW-1185">Reference proteome</keyword>
<dbReference type="PRINTS" id="PR00723">
    <property type="entry name" value="SUBTILISIN"/>
</dbReference>
<feature type="active site" description="Charge relay system" evidence="5">
    <location>
        <position position="91"/>
    </location>
</feature>
<dbReference type="PROSITE" id="PS51892">
    <property type="entry name" value="SUBTILASE"/>
    <property type="match status" value="1"/>
</dbReference>
<dbReference type="PROSITE" id="PS51257">
    <property type="entry name" value="PROKAR_LIPOPROTEIN"/>
    <property type="match status" value="1"/>
</dbReference>
<evidence type="ECO:0000256" key="2">
    <source>
        <dbReference type="ARBA" id="ARBA00022670"/>
    </source>
</evidence>
<comment type="caution">
    <text evidence="9">The sequence shown here is derived from an EMBL/GenBank/DDBJ whole genome shotgun (WGS) entry which is preliminary data.</text>
</comment>
<feature type="domain" description="Peptidase S8/S53" evidence="8">
    <location>
        <begin position="82"/>
        <end position="495"/>
    </location>
</feature>
<evidence type="ECO:0000256" key="5">
    <source>
        <dbReference type="PROSITE-ProRule" id="PRU01240"/>
    </source>
</evidence>
<evidence type="ECO:0000313" key="9">
    <source>
        <dbReference type="EMBL" id="TWI13278.1"/>
    </source>
</evidence>
<dbReference type="GO" id="GO:0006508">
    <property type="term" value="P:proteolysis"/>
    <property type="evidence" value="ECO:0007669"/>
    <property type="project" value="UniProtKB-KW"/>
</dbReference>
<dbReference type="InterPro" id="IPR017308">
    <property type="entry name" value="Pept_S8_subtilisin_bacteroid"/>
</dbReference>
<evidence type="ECO:0000313" key="10">
    <source>
        <dbReference type="Proteomes" id="UP000319848"/>
    </source>
</evidence>
<gene>
    <name evidence="9" type="ORF">IP98_01261</name>
</gene>
<evidence type="ECO:0000256" key="4">
    <source>
        <dbReference type="ARBA" id="ARBA00022825"/>
    </source>
</evidence>